<feature type="domain" description="Helicase C-terminal" evidence="13">
    <location>
        <begin position="251"/>
        <end position="433"/>
    </location>
</feature>
<dbReference type="InterPro" id="IPR011545">
    <property type="entry name" value="DEAD/DEAH_box_helicase_dom"/>
</dbReference>
<dbReference type="Pfam" id="PF00271">
    <property type="entry name" value="Helicase_C"/>
    <property type="match status" value="1"/>
</dbReference>
<dbReference type="Pfam" id="PF07717">
    <property type="entry name" value="OB_NTP_bind"/>
    <property type="match status" value="1"/>
</dbReference>
<dbReference type="CDD" id="cd17973">
    <property type="entry name" value="DEXHc_DHX15"/>
    <property type="match status" value="1"/>
</dbReference>
<dbReference type="InterPro" id="IPR014001">
    <property type="entry name" value="Helicase_ATP-bd"/>
</dbReference>
<dbReference type="FunFam" id="1.20.120.1080:FF:000003">
    <property type="entry name" value="Pre-mRNA-splicing factor ATP-dependent RNA helicase PRP43"/>
    <property type="match status" value="1"/>
</dbReference>
<keyword evidence="6" id="KW-0067">ATP-binding</keyword>
<evidence type="ECO:0000256" key="10">
    <source>
        <dbReference type="ARBA" id="ARBA00055599"/>
    </source>
</evidence>
<keyword evidence="5" id="KW-0347">Helicase</keyword>
<dbReference type="GO" id="GO:0016787">
    <property type="term" value="F:hydrolase activity"/>
    <property type="evidence" value="ECO:0007669"/>
    <property type="project" value="UniProtKB-KW"/>
</dbReference>
<dbReference type="AlphaFoldDB" id="A0A2H9THI3"/>
<dbReference type="InterPro" id="IPR002464">
    <property type="entry name" value="DNA/RNA_helicase_DEAH_CS"/>
</dbReference>
<dbReference type="GO" id="GO:0003724">
    <property type="term" value="F:RNA helicase activity"/>
    <property type="evidence" value="ECO:0007669"/>
    <property type="project" value="UniProtKB-EC"/>
</dbReference>
<dbReference type="GO" id="GO:0005684">
    <property type="term" value="C:U2-type spliceosomal complex"/>
    <property type="evidence" value="ECO:0007669"/>
    <property type="project" value="EnsemblFungi"/>
</dbReference>
<dbReference type="SUPFAM" id="SSF52540">
    <property type="entry name" value="P-loop containing nucleoside triphosphate hydrolases"/>
    <property type="match status" value="1"/>
</dbReference>
<organism evidence="14 15">
    <name type="scientific">Paramicrosporidium saccamoebae</name>
    <dbReference type="NCBI Taxonomy" id="1246581"/>
    <lineage>
        <taxon>Eukaryota</taxon>
        <taxon>Fungi</taxon>
        <taxon>Fungi incertae sedis</taxon>
        <taxon>Cryptomycota</taxon>
        <taxon>Cryptomycota incertae sedis</taxon>
        <taxon>Paramicrosporidium</taxon>
    </lineage>
</organism>
<feature type="domain" description="Helicase ATP-binding" evidence="12">
    <location>
        <begin position="65"/>
        <end position="228"/>
    </location>
</feature>
<evidence type="ECO:0000313" key="14">
    <source>
        <dbReference type="EMBL" id="PJF17237.1"/>
    </source>
</evidence>
<evidence type="ECO:0000256" key="9">
    <source>
        <dbReference type="ARBA" id="ARBA00047984"/>
    </source>
</evidence>
<dbReference type="Pfam" id="PF04408">
    <property type="entry name" value="WHD_HA2"/>
    <property type="match status" value="1"/>
</dbReference>
<dbReference type="STRING" id="1246581.A0A2H9THI3"/>
<sequence>MTETANPYLAHLESKTHKSGPKLSQTEIEAGPTNIYNGRPFSPKYYEILAKRQALPVFARRDEFLSQLHSSQFIILVGETGSGKTTQIPQFLVHELQPKGKMIGCTQPRRVAAMSVSRRVAEEMDVEYGQEVGYSIRFEDFTSPKTVLKYMTDGMLLREAMADPTLSKYSAIVLDEAHERTVATDILMGLMKQVAQKRPDLKIVVMSATLDAQKFQKYFEGAPLLMVSGRTFNVDIFYTPEPEKDYLEAAVRTALHIHLEEEPGDVLLFLTGEEEIEEACLRIRKEASQFGRDVPELRVVPLYSSLPPYMQQRIFEAAPPPRRPGDPPGRKIVVSTNIAETSLTIDGIVYVIDPGFSKQKVYNPRVRVESLLVSPISKASAQQRSGRAGRTRAGKCFRLYPERVFHRDLQEQTYPEILRCNLGAVVLELKKLGIDDLVHFDFMDPPAPETLMRALELLNYLGALDDEGDLTQIGRRMGEFPLDPQLSKMLIASADYGCSNEMLTIVSMLSVQNCFVRPRDKQKAADDAKRNFAHSDGDHLTLLNVFHAYKQDGEGNQDWCHKNFLNPRALKSADDVRTQLQRIMERLKISLVSPKFGTVAYYTQIRQALVLGFFMQVAHLERSGTYLTVKDNQIVRIHPSSVLDSTPEWVLYNEYVLTTQNFIRTVSSVRPEWLLEMAPHYYDLDRFPACDAKRALEAIKIRTAKEKYLAEKRRKL</sequence>
<evidence type="ECO:0000256" key="5">
    <source>
        <dbReference type="ARBA" id="ARBA00022806"/>
    </source>
</evidence>
<dbReference type="InterPro" id="IPR048333">
    <property type="entry name" value="HA2_WH"/>
</dbReference>
<dbReference type="GO" id="GO:0071014">
    <property type="term" value="C:post-mRNA release spliceosomal complex"/>
    <property type="evidence" value="ECO:0007669"/>
    <property type="project" value="EnsemblFungi"/>
</dbReference>
<dbReference type="GO" id="GO:0000390">
    <property type="term" value="P:spliceosomal complex disassembly"/>
    <property type="evidence" value="ECO:0007669"/>
    <property type="project" value="EnsemblFungi"/>
</dbReference>
<dbReference type="Pfam" id="PF21010">
    <property type="entry name" value="HA2_C"/>
    <property type="match status" value="1"/>
</dbReference>
<evidence type="ECO:0000256" key="3">
    <source>
        <dbReference type="ARBA" id="ARBA00022741"/>
    </source>
</evidence>
<dbReference type="SMART" id="SM00490">
    <property type="entry name" value="HELICc"/>
    <property type="match status" value="1"/>
</dbReference>
<dbReference type="GO" id="GO:0000463">
    <property type="term" value="P:maturation of LSU-rRNA from tricistronic rRNA transcript (SSU-rRNA, 5.8S rRNA, LSU-rRNA)"/>
    <property type="evidence" value="ECO:0007669"/>
    <property type="project" value="EnsemblFungi"/>
</dbReference>
<comment type="similarity">
    <text evidence="8">Belongs to the DEAD box helicase family. DEAH subfamily. DDX15/PRP43 sub-subfamily.</text>
</comment>
<evidence type="ECO:0000256" key="11">
    <source>
        <dbReference type="SAM" id="MobiDB-lite"/>
    </source>
</evidence>
<evidence type="ECO:0000256" key="7">
    <source>
        <dbReference type="ARBA" id="ARBA00023187"/>
    </source>
</evidence>
<keyword evidence="2" id="KW-0507">mRNA processing</keyword>
<dbReference type="GO" id="GO:0003723">
    <property type="term" value="F:RNA binding"/>
    <property type="evidence" value="ECO:0007669"/>
    <property type="project" value="TreeGrafter"/>
</dbReference>
<protein>
    <recommendedName>
        <fullName evidence="1">RNA helicase</fullName>
        <ecNumber evidence="1">3.6.4.13</ecNumber>
    </recommendedName>
</protein>
<dbReference type="PANTHER" id="PTHR18934">
    <property type="entry name" value="ATP-DEPENDENT RNA HELICASE"/>
    <property type="match status" value="1"/>
</dbReference>
<keyword evidence="3" id="KW-0547">Nucleotide-binding</keyword>
<evidence type="ECO:0000256" key="6">
    <source>
        <dbReference type="ARBA" id="ARBA00022840"/>
    </source>
</evidence>
<dbReference type="EC" id="3.6.4.13" evidence="1"/>
<dbReference type="FunFam" id="3.40.50.300:FF:001148">
    <property type="entry name" value="Pre-mRNA-splicing factor ATP-dependent RNA helicase DHX15/PRP43"/>
    <property type="match status" value="1"/>
</dbReference>
<dbReference type="SMART" id="SM00487">
    <property type="entry name" value="DEXDc"/>
    <property type="match status" value="1"/>
</dbReference>
<keyword evidence="15" id="KW-1185">Reference proteome</keyword>
<dbReference type="GO" id="GO:0000466">
    <property type="term" value="P:maturation of 5.8S rRNA from tricistronic rRNA transcript (SSU-rRNA, 5.8S rRNA, LSU-rRNA)"/>
    <property type="evidence" value="ECO:0007669"/>
    <property type="project" value="EnsemblFungi"/>
</dbReference>
<dbReference type="Gene3D" id="3.40.50.300">
    <property type="entry name" value="P-loop containing nucleotide triphosphate hydrolases"/>
    <property type="match status" value="2"/>
</dbReference>
<dbReference type="PROSITE" id="PS51194">
    <property type="entry name" value="HELICASE_CTER"/>
    <property type="match status" value="1"/>
</dbReference>
<dbReference type="InterPro" id="IPR003593">
    <property type="entry name" value="AAA+_ATPase"/>
</dbReference>
<evidence type="ECO:0000259" key="12">
    <source>
        <dbReference type="PROSITE" id="PS51192"/>
    </source>
</evidence>
<dbReference type="InterPro" id="IPR011709">
    <property type="entry name" value="DEAD-box_helicase_OB_fold"/>
</dbReference>
<dbReference type="GO" id="GO:0032040">
    <property type="term" value="C:small-subunit processome"/>
    <property type="evidence" value="ECO:0007669"/>
    <property type="project" value="EnsemblFungi"/>
</dbReference>
<name>A0A2H9THI3_9FUNG</name>
<dbReference type="SMART" id="SM00847">
    <property type="entry name" value="HA2"/>
    <property type="match status" value="1"/>
</dbReference>
<dbReference type="PROSITE" id="PS51192">
    <property type="entry name" value="HELICASE_ATP_BIND_1"/>
    <property type="match status" value="1"/>
</dbReference>
<feature type="region of interest" description="Disordered" evidence="11">
    <location>
        <begin position="1"/>
        <end position="35"/>
    </location>
</feature>
<evidence type="ECO:0000256" key="4">
    <source>
        <dbReference type="ARBA" id="ARBA00022801"/>
    </source>
</evidence>
<dbReference type="FunFam" id="3.40.50.300:FF:000007">
    <property type="entry name" value="Pre-mRNA-splicing factor ATP-dependent RNA helicase"/>
    <property type="match status" value="1"/>
</dbReference>
<proteinExistence type="inferred from homology"/>
<evidence type="ECO:0000256" key="2">
    <source>
        <dbReference type="ARBA" id="ARBA00022664"/>
    </source>
</evidence>
<dbReference type="CDD" id="cd18791">
    <property type="entry name" value="SF2_C_RHA"/>
    <property type="match status" value="1"/>
</dbReference>
<comment type="catalytic activity">
    <reaction evidence="9">
        <text>ATP + H2O = ADP + phosphate + H(+)</text>
        <dbReference type="Rhea" id="RHEA:13065"/>
        <dbReference type="ChEBI" id="CHEBI:15377"/>
        <dbReference type="ChEBI" id="CHEBI:15378"/>
        <dbReference type="ChEBI" id="CHEBI:30616"/>
        <dbReference type="ChEBI" id="CHEBI:43474"/>
        <dbReference type="ChEBI" id="CHEBI:456216"/>
        <dbReference type="EC" id="3.6.4.13"/>
    </reaction>
</comment>
<dbReference type="OrthoDB" id="10253254at2759"/>
<dbReference type="EMBL" id="MTSL01000184">
    <property type="protein sequence ID" value="PJF17237.1"/>
    <property type="molecule type" value="Genomic_DNA"/>
</dbReference>
<reference evidence="14 15" key="1">
    <citation type="submission" date="2016-10" db="EMBL/GenBank/DDBJ databases">
        <title>The genome of Paramicrosporidium saccamoebae is the missing link in understanding Cryptomycota and Microsporidia evolution.</title>
        <authorList>
            <person name="Quandt C.A."/>
            <person name="Beaudet D."/>
            <person name="Corsaro D."/>
            <person name="Michel R."/>
            <person name="Corradi N."/>
            <person name="James T."/>
        </authorList>
    </citation>
    <scope>NUCLEOTIDE SEQUENCE [LARGE SCALE GENOMIC DNA]</scope>
    <source>
        <strain evidence="14 15">KSL3</strain>
    </source>
</reference>
<evidence type="ECO:0000313" key="15">
    <source>
        <dbReference type="Proteomes" id="UP000240830"/>
    </source>
</evidence>
<evidence type="ECO:0000256" key="1">
    <source>
        <dbReference type="ARBA" id="ARBA00012552"/>
    </source>
</evidence>
<dbReference type="InterPro" id="IPR007502">
    <property type="entry name" value="Helicase-assoc_dom"/>
</dbReference>
<dbReference type="GO" id="GO:0005524">
    <property type="term" value="F:ATP binding"/>
    <property type="evidence" value="ECO:0007669"/>
    <property type="project" value="UniProtKB-KW"/>
</dbReference>
<evidence type="ECO:0000259" key="13">
    <source>
        <dbReference type="PROSITE" id="PS51194"/>
    </source>
</evidence>
<comment type="function">
    <text evidence="10">Pre-mRNA processing factor involved in disassembly of spliceosomes after the release of mature mRNA.</text>
</comment>
<keyword evidence="4" id="KW-0378">Hydrolase</keyword>
<dbReference type="Gene3D" id="1.20.120.1080">
    <property type="match status" value="1"/>
</dbReference>
<dbReference type="InterPro" id="IPR001650">
    <property type="entry name" value="Helicase_C-like"/>
</dbReference>
<dbReference type="Pfam" id="PF00270">
    <property type="entry name" value="DEAD"/>
    <property type="match status" value="1"/>
</dbReference>
<dbReference type="InterPro" id="IPR044756">
    <property type="entry name" value="DHX15_DEXHc"/>
</dbReference>
<dbReference type="Proteomes" id="UP000240830">
    <property type="component" value="Unassembled WGS sequence"/>
</dbReference>
<comment type="caution">
    <text evidence="14">The sequence shown here is derived from an EMBL/GenBank/DDBJ whole genome shotgun (WGS) entry which is preliminary data.</text>
</comment>
<evidence type="ECO:0000256" key="8">
    <source>
        <dbReference type="ARBA" id="ARBA00024333"/>
    </source>
</evidence>
<dbReference type="SMART" id="SM00382">
    <property type="entry name" value="AAA"/>
    <property type="match status" value="1"/>
</dbReference>
<dbReference type="PROSITE" id="PS00690">
    <property type="entry name" value="DEAH_ATP_HELICASE"/>
    <property type="match status" value="1"/>
</dbReference>
<keyword evidence="7" id="KW-0508">mRNA splicing</keyword>
<accession>A0A2H9THI3</accession>
<dbReference type="PANTHER" id="PTHR18934:SF109">
    <property type="entry name" value="ATP-DEPENDENT RNA HELICASE DHX15 HOMOLOG"/>
    <property type="match status" value="1"/>
</dbReference>
<gene>
    <name evidence="14" type="ORF">PSACC_02951</name>
</gene>
<dbReference type="GO" id="GO:0000462">
    <property type="term" value="P:maturation of SSU-rRNA from tricistronic rRNA transcript (SSU-rRNA, 5.8S rRNA, LSU-rRNA)"/>
    <property type="evidence" value="ECO:0007669"/>
    <property type="project" value="EnsemblFungi"/>
</dbReference>
<dbReference type="InterPro" id="IPR027417">
    <property type="entry name" value="P-loop_NTPase"/>
</dbReference>